<proteinExistence type="predicted"/>
<accession>A0A0C3QAU9</accession>
<dbReference type="InterPro" id="IPR043129">
    <property type="entry name" value="ATPase_NBD"/>
</dbReference>
<evidence type="ECO:0000313" key="1">
    <source>
        <dbReference type="EMBL" id="KIO27480.1"/>
    </source>
</evidence>
<keyword evidence="2" id="KW-1185">Reference proteome</keyword>
<sequence length="177" mass="20288">RLQGTKYGDADYMEALREAFDDETKCLFRDEGNETLYVRIGGRRDHYQDENNLCKIKFGLLEVKREEVVQAFEPSVRATVDAIRKHLDGKDNAHVFLVGGFAASPWILSETNRRLRSMGITRPVKRADSNTAKAVAHGGVAFYLDRYVTERTMRFTYGLTLQPDYDSSNPEHKERAH</sequence>
<reference evidence="2" key="2">
    <citation type="submission" date="2015-01" db="EMBL/GenBank/DDBJ databases">
        <title>Evolutionary Origins and Diversification of the Mycorrhizal Mutualists.</title>
        <authorList>
            <consortium name="DOE Joint Genome Institute"/>
            <consortium name="Mycorrhizal Genomics Consortium"/>
            <person name="Kohler A."/>
            <person name="Kuo A."/>
            <person name="Nagy L.G."/>
            <person name="Floudas D."/>
            <person name="Copeland A."/>
            <person name="Barry K.W."/>
            <person name="Cichocki N."/>
            <person name="Veneault-Fourrey C."/>
            <person name="LaButti K."/>
            <person name="Lindquist E.A."/>
            <person name="Lipzen A."/>
            <person name="Lundell T."/>
            <person name="Morin E."/>
            <person name="Murat C."/>
            <person name="Riley R."/>
            <person name="Ohm R."/>
            <person name="Sun H."/>
            <person name="Tunlid A."/>
            <person name="Henrissat B."/>
            <person name="Grigoriev I.V."/>
            <person name="Hibbett D.S."/>
            <person name="Martin F."/>
        </authorList>
    </citation>
    <scope>NUCLEOTIDE SEQUENCE [LARGE SCALE GENOMIC DNA]</scope>
    <source>
        <strain evidence="2">MUT 4182</strain>
    </source>
</reference>
<gene>
    <name evidence="1" type="ORF">M407DRAFT_57882</name>
</gene>
<dbReference type="HOGENOM" id="CLU_1521454_0_0_1"/>
<name>A0A0C3QAU9_9AGAM</name>
<dbReference type="EMBL" id="KN823008">
    <property type="protein sequence ID" value="KIO27480.1"/>
    <property type="molecule type" value="Genomic_DNA"/>
</dbReference>
<feature type="non-terminal residue" evidence="1">
    <location>
        <position position="177"/>
    </location>
</feature>
<organism evidence="1 2">
    <name type="scientific">Tulasnella calospora MUT 4182</name>
    <dbReference type="NCBI Taxonomy" id="1051891"/>
    <lineage>
        <taxon>Eukaryota</taxon>
        <taxon>Fungi</taxon>
        <taxon>Dikarya</taxon>
        <taxon>Basidiomycota</taxon>
        <taxon>Agaricomycotina</taxon>
        <taxon>Agaricomycetes</taxon>
        <taxon>Cantharellales</taxon>
        <taxon>Tulasnellaceae</taxon>
        <taxon>Tulasnella</taxon>
    </lineage>
</organism>
<dbReference type="PANTHER" id="PTHR14187:SF5">
    <property type="entry name" value="HEAT SHOCK 70 KDA PROTEIN 12A"/>
    <property type="match status" value="1"/>
</dbReference>
<dbReference type="STRING" id="1051891.A0A0C3QAU9"/>
<feature type="non-terminal residue" evidence="1">
    <location>
        <position position="1"/>
    </location>
</feature>
<dbReference type="AlphaFoldDB" id="A0A0C3QAU9"/>
<evidence type="ECO:0000313" key="2">
    <source>
        <dbReference type="Proteomes" id="UP000054248"/>
    </source>
</evidence>
<protein>
    <submittedName>
        <fullName evidence="1">Uncharacterized protein</fullName>
    </submittedName>
</protein>
<reference evidence="1 2" key="1">
    <citation type="submission" date="2014-04" db="EMBL/GenBank/DDBJ databases">
        <authorList>
            <consortium name="DOE Joint Genome Institute"/>
            <person name="Kuo A."/>
            <person name="Girlanda M."/>
            <person name="Perotto S."/>
            <person name="Kohler A."/>
            <person name="Nagy L.G."/>
            <person name="Floudas D."/>
            <person name="Copeland A."/>
            <person name="Barry K.W."/>
            <person name="Cichocki N."/>
            <person name="Veneault-Fourrey C."/>
            <person name="LaButti K."/>
            <person name="Lindquist E.A."/>
            <person name="Lipzen A."/>
            <person name="Lundell T."/>
            <person name="Morin E."/>
            <person name="Murat C."/>
            <person name="Sun H."/>
            <person name="Tunlid A."/>
            <person name="Henrissat B."/>
            <person name="Grigoriev I.V."/>
            <person name="Hibbett D.S."/>
            <person name="Martin F."/>
            <person name="Nordberg H.P."/>
            <person name="Cantor M.N."/>
            <person name="Hua S.X."/>
        </authorList>
    </citation>
    <scope>NUCLEOTIDE SEQUENCE [LARGE SCALE GENOMIC DNA]</scope>
    <source>
        <strain evidence="1 2">MUT 4182</strain>
    </source>
</reference>
<dbReference type="PANTHER" id="PTHR14187">
    <property type="entry name" value="ALPHA KINASE/ELONGATION FACTOR 2 KINASE"/>
    <property type="match status" value="1"/>
</dbReference>
<dbReference type="Proteomes" id="UP000054248">
    <property type="component" value="Unassembled WGS sequence"/>
</dbReference>
<dbReference type="SUPFAM" id="SSF53067">
    <property type="entry name" value="Actin-like ATPase domain"/>
    <property type="match status" value="1"/>
</dbReference>
<dbReference type="OrthoDB" id="2963168at2759"/>